<dbReference type="Pfam" id="PF00923">
    <property type="entry name" value="TAL_FSA"/>
    <property type="match status" value="1"/>
</dbReference>
<dbReference type="GO" id="GO:0005975">
    <property type="term" value="P:carbohydrate metabolic process"/>
    <property type="evidence" value="ECO:0007669"/>
    <property type="project" value="InterPro"/>
</dbReference>
<gene>
    <name evidence="2" type="ORF">D1O30_00980</name>
</gene>
<evidence type="ECO:0000313" key="2">
    <source>
        <dbReference type="EMBL" id="RNJ48409.1"/>
    </source>
</evidence>
<organism evidence="2 3">
    <name type="scientific">Methylocystis hirsuta</name>
    <dbReference type="NCBI Taxonomy" id="369798"/>
    <lineage>
        <taxon>Bacteria</taxon>
        <taxon>Pseudomonadati</taxon>
        <taxon>Pseudomonadota</taxon>
        <taxon>Alphaproteobacteria</taxon>
        <taxon>Hyphomicrobiales</taxon>
        <taxon>Methylocystaceae</taxon>
        <taxon>Methylocystis</taxon>
    </lineage>
</organism>
<dbReference type="AlphaFoldDB" id="A0A3M9XJQ8"/>
<evidence type="ECO:0000313" key="3">
    <source>
        <dbReference type="Proteomes" id="UP000268623"/>
    </source>
</evidence>
<dbReference type="Gene3D" id="3.20.20.70">
    <property type="entry name" value="Aldolase class I"/>
    <property type="match status" value="1"/>
</dbReference>
<dbReference type="InterPro" id="IPR011861">
    <property type="entry name" value="Transald_staph-type"/>
</dbReference>
<protein>
    <submittedName>
        <fullName evidence="2">Transaldolase</fullName>
        <ecNumber evidence="2">2.2.1.2</ecNumber>
    </submittedName>
</protein>
<proteinExistence type="predicted"/>
<dbReference type="EMBL" id="QWDD01000001">
    <property type="protein sequence ID" value="RNJ48409.1"/>
    <property type="molecule type" value="Genomic_DNA"/>
</dbReference>
<keyword evidence="3" id="KW-1185">Reference proteome</keyword>
<name>A0A3M9XJQ8_9HYPH</name>
<dbReference type="Proteomes" id="UP000268623">
    <property type="component" value="Unassembled WGS sequence"/>
</dbReference>
<dbReference type="PANTHER" id="PTHR10683">
    <property type="entry name" value="TRANSALDOLASE"/>
    <property type="match status" value="1"/>
</dbReference>
<dbReference type="OrthoDB" id="9807051at2"/>
<evidence type="ECO:0000256" key="1">
    <source>
        <dbReference type="ARBA" id="ARBA00023270"/>
    </source>
</evidence>
<dbReference type="InterPro" id="IPR001585">
    <property type="entry name" value="TAL/FSA"/>
</dbReference>
<accession>A0A3M9XJQ8</accession>
<keyword evidence="2" id="KW-0808">Transferase</keyword>
<dbReference type="EC" id="2.2.1.2" evidence="2"/>
<keyword evidence="1" id="KW-0704">Schiff base</keyword>
<dbReference type="NCBIfam" id="TIGR02134">
    <property type="entry name" value="transald_staph"/>
    <property type="match status" value="1"/>
</dbReference>
<dbReference type="SUPFAM" id="SSF51569">
    <property type="entry name" value="Aldolase"/>
    <property type="match status" value="1"/>
</dbReference>
<comment type="caution">
    <text evidence="2">The sequence shown here is derived from an EMBL/GenBank/DDBJ whole genome shotgun (WGS) entry which is preliminary data.</text>
</comment>
<reference evidence="2 3" key="1">
    <citation type="submission" date="2018-08" db="EMBL/GenBank/DDBJ databases">
        <title>Genome sequence of Methylocystis hirsuta CSC1, a methanotroph able to accumulate PHAs.</title>
        <authorList>
            <person name="Bordel S."/>
            <person name="Rodriguez E."/>
            <person name="Gancedo J."/>
            <person name="Munoz R."/>
        </authorList>
    </citation>
    <scope>NUCLEOTIDE SEQUENCE [LARGE SCALE GENOMIC DNA]</scope>
    <source>
        <strain evidence="2 3">CSC1</strain>
    </source>
</reference>
<dbReference type="PANTHER" id="PTHR10683:SF40">
    <property type="entry name" value="FRUCTOSE-6-PHOSPHATE ALDOLASE 1-RELATED"/>
    <property type="match status" value="1"/>
</dbReference>
<dbReference type="RefSeq" id="WP_123174412.1">
    <property type="nucleotide sequence ID" value="NZ_QWDD01000001.1"/>
</dbReference>
<sequence>MSKIFIKLFADGADLGEMISMYRDPRIVGFTTNPTLMRQAGVADYEKFARKVLAAIPDRPVSFEVFADDFSEMARQARVIAGWGPNVNVKIPVVNTKGEFTGPILSALSSEGVTLNVTAIMTVEQVRDVAAALAPETPAIISVFAGRIADTGVDPVPHMKACRAALASRPRAELLWASPRELLNVFHAQEAGCHIITATPGILSKLELVGKDLTQFSLETVQMFYRDATASGFEIDVAQRQSTADVGGVNNIREDVR</sequence>
<dbReference type="InterPro" id="IPR013785">
    <property type="entry name" value="Aldolase_TIM"/>
</dbReference>
<dbReference type="GO" id="GO:0004801">
    <property type="term" value="F:transaldolase activity"/>
    <property type="evidence" value="ECO:0007669"/>
    <property type="project" value="UniProtKB-EC"/>
</dbReference>